<organism evidence="2">
    <name type="scientific">Noccaea caerulescens</name>
    <name type="common">Alpine penny-cress</name>
    <name type="synonym">Thlaspi caerulescens</name>
    <dbReference type="NCBI Taxonomy" id="107243"/>
    <lineage>
        <taxon>Eukaryota</taxon>
        <taxon>Viridiplantae</taxon>
        <taxon>Streptophyta</taxon>
        <taxon>Embryophyta</taxon>
        <taxon>Tracheophyta</taxon>
        <taxon>Spermatophyta</taxon>
        <taxon>Magnoliopsida</taxon>
        <taxon>eudicotyledons</taxon>
        <taxon>Gunneridae</taxon>
        <taxon>Pentapetalae</taxon>
        <taxon>rosids</taxon>
        <taxon>malvids</taxon>
        <taxon>Brassicales</taxon>
        <taxon>Brassicaceae</taxon>
        <taxon>Coluteocarpeae</taxon>
        <taxon>Noccaea</taxon>
    </lineage>
</organism>
<dbReference type="SMART" id="SM00579">
    <property type="entry name" value="FBD"/>
    <property type="match status" value="1"/>
</dbReference>
<evidence type="ECO:0000259" key="1">
    <source>
        <dbReference type="PROSITE" id="PS50181"/>
    </source>
</evidence>
<dbReference type="Pfam" id="PF24758">
    <property type="entry name" value="LRR_At5g56370"/>
    <property type="match status" value="1"/>
</dbReference>
<dbReference type="SUPFAM" id="SSF81383">
    <property type="entry name" value="F-box domain"/>
    <property type="match status" value="1"/>
</dbReference>
<dbReference type="CDD" id="cd22160">
    <property type="entry name" value="F-box_AtFBL13-like"/>
    <property type="match status" value="1"/>
</dbReference>
<dbReference type="InterPro" id="IPR036047">
    <property type="entry name" value="F-box-like_dom_sf"/>
</dbReference>
<feature type="domain" description="F-box" evidence="1">
    <location>
        <begin position="22"/>
        <end position="70"/>
    </location>
</feature>
<accession>A0A1J3J5F7</accession>
<dbReference type="EMBL" id="GEVM01018200">
    <property type="protein sequence ID" value="JAU87738.1"/>
    <property type="molecule type" value="Transcribed_RNA"/>
</dbReference>
<dbReference type="Gene3D" id="3.80.10.10">
    <property type="entry name" value="Ribonuclease Inhibitor"/>
    <property type="match status" value="1"/>
</dbReference>
<dbReference type="InterPro" id="IPR055294">
    <property type="entry name" value="FBL60-like"/>
</dbReference>
<dbReference type="PROSITE" id="PS50181">
    <property type="entry name" value="FBOX"/>
    <property type="match status" value="1"/>
</dbReference>
<dbReference type="SUPFAM" id="SSF52047">
    <property type="entry name" value="RNI-like"/>
    <property type="match status" value="1"/>
</dbReference>
<dbReference type="PANTHER" id="PTHR31293">
    <property type="entry name" value="RNI-LIKE SUPERFAMILY PROTEIN"/>
    <property type="match status" value="1"/>
</dbReference>
<evidence type="ECO:0000313" key="2">
    <source>
        <dbReference type="EMBL" id="JAU87738.1"/>
    </source>
</evidence>
<protein>
    <submittedName>
        <fullName evidence="2">F-box/LRR-repeat protein</fullName>
    </submittedName>
</protein>
<dbReference type="InterPro" id="IPR006566">
    <property type="entry name" value="FBD"/>
</dbReference>
<dbReference type="InterPro" id="IPR032675">
    <property type="entry name" value="LRR_dom_sf"/>
</dbReference>
<dbReference type="Pfam" id="PF00646">
    <property type="entry name" value="F-box"/>
    <property type="match status" value="1"/>
</dbReference>
<dbReference type="InterPro" id="IPR055411">
    <property type="entry name" value="LRR_FXL15/At3g58940/PEG3-like"/>
</dbReference>
<proteinExistence type="predicted"/>
<name>A0A1J3J5F7_NOCCA</name>
<dbReference type="InterPro" id="IPR001810">
    <property type="entry name" value="F-box_dom"/>
</dbReference>
<dbReference type="Gene3D" id="1.20.1280.50">
    <property type="match status" value="1"/>
</dbReference>
<sequence>MGSVFKPNPNLSRTKNMDDCSKDVINGLPDNLLCQILSNLSTKEAALTSLLSERWRYLFALVPNLDFDDLSSLHPEIMMQDQTSFIDFVDRVLKLRGKDHVNKLSLKCGDGIEDEDVFPWISNVLRHGVSDLSLHVSPSLVDWLPSKIFTSKTLVKLEIGGPRVKLRNVCLPRLKTLNLDSVVFEEGEIGFAKLISGCPVLEELGLAYLSWWDFWDSCSVSSKILRRLTLSCPDYNKNPKSVSFDSPNVVYLKYSDTIAHKYPRVSFDSLVEASISIRMTKDQRDNVRNASDVDEETKTEMVGNAAVFLMGICNVKNLYLSYETLETLNFCYEAIPVFNSLTHLTVDSSNPEVGWESLPDLLKNCPKLETLVFQGLHHKATERCGDVCLCQGLEKCPSSLSQCPVKFLTILKFGEAYDEGDDLNMEMEMEKIKHFLKKMPNLEKLIIYYNTSVENDLSEVSSQLQMLSEVASLKCKIQVISDNLSLSPSFPISLSMKYGLSL</sequence>
<reference evidence="2" key="1">
    <citation type="submission" date="2016-07" db="EMBL/GenBank/DDBJ databases">
        <title>De novo transcriptome assembly of four accessions of the metal hyperaccumulator plant Noccaea caerulescens.</title>
        <authorList>
            <person name="Blande D."/>
            <person name="Halimaa P."/>
            <person name="Tervahauta A.I."/>
            <person name="Aarts M.G."/>
            <person name="Karenlampi S.O."/>
        </authorList>
    </citation>
    <scope>NUCLEOTIDE SEQUENCE</scope>
</reference>
<dbReference type="PANTHER" id="PTHR31293:SF16">
    <property type="entry name" value="RNI-LIKE SUPERFAMILY PROTEIN"/>
    <property type="match status" value="1"/>
</dbReference>
<dbReference type="AlphaFoldDB" id="A0A1J3J5F7"/>
<dbReference type="InterPro" id="IPR053781">
    <property type="entry name" value="F-box_AtFBL13-like"/>
</dbReference>
<gene>
    <name evidence="2" type="ORF">MP_TR21175_c0_g1_i1_g.59891</name>
</gene>